<dbReference type="PANTHER" id="PTHR23308">
    <property type="entry name" value="NUCLEAR INHIBITOR OF PROTEIN PHOSPHATASE-1"/>
    <property type="match status" value="1"/>
</dbReference>
<dbReference type="InterPro" id="IPR000253">
    <property type="entry name" value="FHA_dom"/>
</dbReference>
<evidence type="ECO:0000259" key="1">
    <source>
        <dbReference type="PROSITE" id="PS50006"/>
    </source>
</evidence>
<protein>
    <submittedName>
        <fullName evidence="2">FHA domain containing protein, putative</fullName>
    </submittedName>
</protein>
<dbReference type="SUPFAM" id="SSF49879">
    <property type="entry name" value="SMAD/FHA domain"/>
    <property type="match status" value="1"/>
</dbReference>
<gene>
    <name evidence="2" type="ORF">TAT_000138100</name>
    <name evidence="3" type="ORF">TAV_000138200</name>
</gene>
<proteinExistence type="predicted"/>
<dbReference type="InterPro" id="IPR050923">
    <property type="entry name" value="Cell_Proc_Reg/RNA_Proc"/>
</dbReference>
<feature type="domain" description="FHA" evidence="1">
    <location>
        <begin position="141"/>
        <end position="195"/>
    </location>
</feature>
<organism evidence="2">
    <name type="scientific">Theileria annulata</name>
    <dbReference type="NCBI Taxonomy" id="5874"/>
    <lineage>
        <taxon>Eukaryota</taxon>
        <taxon>Sar</taxon>
        <taxon>Alveolata</taxon>
        <taxon>Apicomplexa</taxon>
        <taxon>Aconoidasida</taxon>
        <taxon>Piroplasmida</taxon>
        <taxon>Theileriidae</taxon>
        <taxon>Theileria</taxon>
    </lineage>
</organism>
<dbReference type="SMART" id="SM00240">
    <property type="entry name" value="FHA"/>
    <property type="match status" value="1"/>
</dbReference>
<evidence type="ECO:0000313" key="2">
    <source>
        <dbReference type="EMBL" id="SVP90671.1"/>
    </source>
</evidence>
<accession>A0A3B0N3B2</accession>
<dbReference type="InterPro" id="IPR008984">
    <property type="entry name" value="SMAD_FHA_dom_sf"/>
</dbReference>
<sequence>MNNKHLNRVIKNEIKKNIKSNEREFKDIESGFKREKREFKVKQEYFDEKREFKDIKLEFKDEKYNKEVYELEDSKLIEKEKPNFEPSGLLAIETNNRNGIQLKYVVPEESIKPDLSWRLYIFKSNDKEPPKVIKLDEKEYYLIGKDHRIVDINLFHPSISKQHAVIQYRNIEDQILPYLIDLNSTNGTYINDMKLESSKYYELRYFLLIISYFREKDIIKFGYSSREYLLLNDQSI</sequence>
<dbReference type="Gene3D" id="2.60.200.20">
    <property type="match status" value="1"/>
</dbReference>
<dbReference type="Pfam" id="PF00498">
    <property type="entry name" value="FHA"/>
    <property type="match status" value="1"/>
</dbReference>
<dbReference type="EMBL" id="UIVT01000002">
    <property type="protein sequence ID" value="SVP90671.1"/>
    <property type="molecule type" value="Genomic_DNA"/>
</dbReference>
<reference evidence="2" key="1">
    <citation type="submission" date="2018-07" db="EMBL/GenBank/DDBJ databases">
        <authorList>
            <person name="Quirk P.G."/>
            <person name="Krulwich T.A."/>
        </authorList>
    </citation>
    <scope>NUCLEOTIDE SEQUENCE</scope>
    <source>
        <strain evidence="2">Anand</strain>
    </source>
</reference>
<dbReference type="AlphaFoldDB" id="A0A3B0N3B2"/>
<name>A0A3B0N3B2_THEAN</name>
<dbReference type="PROSITE" id="PS50006">
    <property type="entry name" value="FHA_DOMAIN"/>
    <property type="match status" value="1"/>
</dbReference>
<dbReference type="EMBL" id="UIVS01000002">
    <property type="protein sequence ID" value="SVP91192.1"/>
    <property type="molecule type" value="Genomic_DNA"/>
</dbReference>
<evidence type="ECO:0000313" key="3">
    <source>
        <dbReference type="EMBL" id="SVP91192.1"/>
    </source>
</evidence>
<dbReference type="VEuPathDB" id="PiroplasmaDB:TA15135"/>